<keyword evidence="4" id="KW-1185">Reference proteome</keyword>
<dbReference type="InterPro" id="IPR002073">
    <property type="entry name" value="PDEase_catalytic_dom"/>
</dbReference>
<dbReference type="Pfam" id="PF00233">
    <property type="entry name" value="PDEase_I"/>
    <property type="match status" value="1"/>
</dbReference>
<reference evidence="3" key="2">
    <citation type="submission" date="2021-04" db="EMBL/GenBank/DDBJ databases">
        <authorList>
            <person name="Podell S."/>
        </authorList>
    </citation>
    <scope>NUCLEOTIDE SEQUENCE</scope>
    <source>
        <strain evidence="3">Hildebrandi</strain>
    </source>
</reference>
<dbReference type="EMBL" id="JAGRRH010000024">
    <property type="protein sequence ID" value="KAG7343328.1"/>
    <property type="molecule type" value="Genomic_DNA"/>
</dbReference>
<evidence type="ECO:0000313" key="3">
    <source>
        <dbReference type="EMBL" id="KAG7343328.1"/>
    </source>
</evidence>
<feature type="domain" description="PDEase" evidence="2">
    <location>
        <begin position="26"/>
        <end position="240"/>
    </location>
</feature>
<dbReference type="AlphaFoldDB" id="A0A9K3KGJ5"/>
<evidence type="ECO:0000256" key="1">
    <source>
        <dbReference type="SAM" id="MobiDB-lite"/>
    </source>
</evidence>
<sequence>MESNALPDYVGKGLGLISQEWENIGLGDDPAVAASDTIDEAVERLTSLLLIRIAAWIQPRGTYPDLSTTTICRNALMENSTWPSSSLDADIMSQLKQYVKVILSGYQDVPYHNYQHCEHVTRSANKLMDMILHRVPGETAPLTYGFRDDPLMQFALLFSALIHDVQHRGIPNRQLAMEDDELAIKYNDQSIAENQSLFIGFSELLKSDYDKLRHVIFPKPEDYRRFRAACVNLVLATDIASPERSQIGKSKWKEAFGDPYETVERKVLKQLSTTVKGPVPATPVNRASRRMSTQSILSELSIDSQLGNARFNADLEDDSSVSLSPHSSENEDEDDRANRRMTRTPIPPAKSRSSDDGFERALKADLSPRFRKAKGRSVLDSSRSAPGAVDGVSLHSDQLSGMALKFHRRLSSAAGPTPATRRLSTRLGLRRTMDLSGQSIEVYQSQGTRTSATGATVSHRGDSFVPPEQIDEMRESVVMETILKAADVAHNLQGFEQMAKWSDRLFLELRKAFVEGRGESPQNGWFRNQIGFIDAYLLPLARRLDDMGVFGDIKGAIFADNVEDNRDRWTREGVMLTAAIVMEGEKQFPGDDESTD</sequence>
<evidence type="ECO:0000259" key="2">
    <source>
        <dbReference type="PROSITE" id="PS51845"/>
    </source>
</evidence>
<dbReference type="PANTHER" id="PTHR11347">
    <property type="entry name" value="CYCLIC NUCLEOTIDE PHOSPHODIESTERASE"/>
    <property type="match status" value="1"/>
</dbReference>
<organism evidence="3 4">
    <name type="scientific">Nitzschia inconspicua</name>
    <dbReference type="NCBI Taxonomy" id="303405"/>
    <lineage>
        <taxon>Eukaryota</taxon>
        <taxon>Sar</taxon>
        <taxon>Stramenopiles</taxon>
        <taxon>Ochrophyta</taxon>
        <taxon>Bacillariophyta</taxon>
        <taxon>Bacillariophyceae</taxon>
        <taxon>Bacillariophycidae</taxon>
        <taxon>Bacillariales</taxon>
        <taxon>Bacillariaceae</taxon>
        <taxon>Nitzschia</taxon>
    </lineage>
</organism>
<evidence type="ECO:0000313" key="4">
    <source>
        <dbReference type="Proteomes" id="UP000693970"/>
    </source>
</evidence>
<feature type="compositionally biased region" description="Polar residues" evidence="1">
    <location>
        <begin position="443"/>
        <end position="456"/>
    </location>
</feature>
<gene>
    <name evidence="3" type="ORF">IV203_021273</name>
</gene>
<dbReference type="OrthoDB" id="43191at2759"/>
<accession>A0A9K3KGJ5</accession>
<dbReference type="PROSITE" id="PS51845">
    <property type="entry name" value="PDEASE_I_2"/>
    <property type="match status" value="1"/>
</dbReference>
<dbReference type="InterPro" id="IPR003607">
    <property type="entry name" value="HD/PDEase_dom"/>
</dbReference>
<dbReference type="SMART" id="SM00471">
    <property type="entry name" value="HDc"/>
    <property type="match status" value="1"/>
</dbReference>
<name>A0A9K3KGJ5_9STRA</name>
<protein>
    <submittedName>
        <fullName evidence="3">3'5'-cyclic nucleotide phosphodiesterase</fullName>
    </submittedName>
</protein>
<reference evidence="3" key="1">
    <citation type="journal article" date="2021" name="Sci. Rep.">
        <title>Diploid genomic architecture of Nitzschia inconspicua, an elite biomass production diatom.</title>
        <authorList>
            <person name="Oliver A."/>
            <person name="Podell S."/>
            <person name="Pinowska A."/>
            <person name="Traller J.C."/>
            <person name="Smith S.R."/>
            <person name="McClure R."/>
            <person name="Beliaev A."/>
            <person name="Bohutskyi P."/>
            <person name="Hill E.A."/>
            <person name="Rabines A."/>
            <person name="Zheng H."/>
            <person name="Allen L.Z."/>
            <person name="Kuo A."/>
            <person name="Grigoriev I.V."/>
            <person name="Allen A.E."/>
            <person name="Hazlebeck D."/>
            <person name="Allen E.E."/>
        </authorList>
    </citation>
    <scope>NUCLEOTIDE SEQUENCE</scope>
    <source>
        <strain evidence="3">Hildebrandi</strain>
    </source>
</reference>
<dbReference type="Proteomes" id="UP000693970">
    <property type="component" value="Unassembled WGS sequence"/>
</dbReference>
<proteinExistence type="predicted"/>
<feature type="region of interest" description="Disordered" evidence="1">
    <location>
        <begin position="316"/>
        <end position="393"/>
    </location>
</feature>
<comment type="caution">
    <text evidence="3">The sequence shown here is derived from an EMBL/GenBank/DDBJ whole genome shotgun (WGS) entry which is preliminary data.</text>
</comment>
<dbReference type="GO" id="GO:0004114">
    <property type="term" value="F:3',5'-cyclic-nucleotide phosphodiesterase activity"/>
    <property type="evidence" value="ECO:0007669"/>
    <property type="project" value="InterPro"/>
</dbReference>
<dbReference type="GO" id="GO:0007165">
    <property type="term" value="P:signal transduction"/>
    <property type="evidence" value="ECO:0007669"/>
    <property type="project" value="InterPro"/>
</dbReference>
<feature type="region of interest" description="Disordered" evidence="1">
    <location>
        <begin position="443"/>
        <end position="466"/>
    </location>
</feature>
<feature type="compositionally biased region" description="Basic and acidic residues" evidence="1">
    <location>
        <begin position="352"/>
        <end position="368"/>
    </location>
</feature>